<proteinExistence type="predicted"/>
<name>A0ACC6IMH0_9ACTN</name>
<comment type="caution">
    <text evidence="1">The sequence shown here is derived from an EMBL/GenBank/DDBJ whole genome shotgun (WGS) entry which is preliminary data.</text>
</comment>
<organism evidence="1 2">
    <name type="scientific">Nocardioides zeae</name>
    <dbReference type="NCBI Taxonomy" id="1457234"/>
    <lineage>
        <taxon>Bacteria</taxon>
        <taxon>Bacillati</taxon>
        <taxon>Actinomycetota</taxon>
        <taxon>Actinomycetes</taxon>
        <taxon>Propionibacteriales</taxon>
        <taxon>Nocardioidaceae</taxon>
        <taxon>Nocardioides</taxon>
    </lineage>
</organism>
<evidence type="ECO:0000313" key="2">
    <source>
        <dbReference type="Proteomes" id="UP001261666"/>
    </source>
</evidence>
<protein>
    <submittedName>
        <fullName evidence="1">Acetyl esterase/lipase</fullName>
    </submittedName>
</protein>
<keyword evidence="2" id="KW-1185">Reference proteome</keyword>
<dbReference type="EMBL" id="JAVIZJ010000013">
    <property type="protein sequence ID" value="MDR6211838.1"/>
    <property type="molecule type" value="Genomic_DNA"/>
</dbReference>
<evidence type="ECO:0000313" key="1">
    <source>
        <dbReference type="EMBL" id="MDR6211838.1"/>
    </source>
</evidence>
<dbReference type="Proteomes" id="UP001261666">
    <property type="component" value="Unassembled WGS sequence"/>
</dbReference>
<sequence length="328" mass="33022">MGGRDGGTDGGTDGARLTRRGLGALGLGLGGGLALAGLAGCADDGLPGGADDPPPPEATKLPGTDVMSPRRIAYGDDPSQWGDLYRPTAASDPDGAPSKGVVVVVHGGFWKAEYDASLGAPLALSLAENGWTALNLEYRRVGSGDGGGGGYPATFDDVAAGIDLLADVAELTDAERATVVTLGHSAGGHLAVWAAARGRFERWSPMRVPVTAAVSQAGVLDLTAGLSDANAAPNVLALMGGDAEADPAAYDAADPAQHLPLGVPVRCVHGTADTIVPLSQSRSYVAAATAVGDDATLTEVDGDHFIVIDPASEAWTRTLELLEALRSA</sequence>
<gene>
    <name evidence="1" type="ORF">QE364_003569</name>
</gene>
<reference evidence="1" key="1">
    <citation type="submission" date="2023-08" db="EMBL/GenBank/DDBJ databases">
        <title>Functional and genomic diversity of the sorghum phyllosphere microbiome.</title>
        <authorList>
            <person name="Shade A."/>
        </authorList>
    </citation>
    <scope>NUCLEOTIDE SEQUENCE</scope>
    <source>
        <strain evidence="1">SORGH_AS_0885</strain>
    </source>
</reference>
<accession>A0ACC6IMH0</accession>